<evidence type="ECO:0000256" key="1">
    <source>
        <dbReference type="ARBA" id="ARBA00010617"/>
    </source>
</evidence>
<organism evidence="4 5">
    <name type="scientific">Elliptochloris bilobata</name>
    <dbReference type="NCBI Taxonomy" id="381761"/>
    <lineage>
        <taxon>Eukaryota</taxon>
        <taxon>Viridiplantae</taxon>
        <taxon>Chlorophyta</taxon>
        <taxon>core chlorophytes</taxon>
        <taxon>Trebouxiophyceae</taxon>
        <taxon>Trebouxiophyceae incertae sedis</taxon>
        <taxon>Elliptochloris clade</taxon>
        <taxon>Elliptochloris</taxon>
    </lineage>
</organism>
<feature type="region of interest" description="Disordered" evidence="3">
    <location>
        <begin position="454"/>
        <end position="478"/>
    </location>
</feature>
<accession>A0AAW1RIE1</accession>
<dbReference type="PROSITE" id="PS51257">
    <property type="entry name" value="PROKAR_LIPOPROTEIN"/>
    <property type="match status" value="1"/>
</dbReference>
<name>A0AAW1RIE1_9CHLO</name>
<dbReference type="GO" id="GO:0020037">
    <property type="term" value="F:heme binding"/>
    <property type="evidence" value="ECO:0007669"/>
    <property type="project" value="InterPro"/>
</dbReference>
<dbReference type="EMBL" id="JALJOU010000035">
    <property type="protein sequence ID" value="KAK9833551.1"/>
    <property type="molecule type" value="Genomic_DNA"/>
</dbReference>
<evidence type="ECO:0000313" key="4">
    <source>
        <dbReference type="EMBL" id="KAK9833551.1"/>
    </source>
</evidence>
<comment type="cofactor">
    <cofactor evidence="2">
        <name>heme</name>
        <dbReference type="ChEBI" id="CHEBI:30413"/>
    </cofactor>
</comment>
<comment type="similarity">
    <text evidence="1">Belongs to the cytochrome P450 family.</text>
</comment>
<dbReference type="AlphaFoldDB" id="A0AAW1RIE1"/>
<evidence type="ECO:0008006" key="6">
    <source>
        <dbReference type="Google" id="ProtNLM"/>
    </source>
</evidence>
<keyword evidence="2" id="KW-0349">Heme</keyword>
<dbReference type="GO" id="GO:0005506">
    <property type="term" value="F:iron ion binding"/>
    <property type="evidence" value="ECO:0007669"/>
    <property type="project" value="InterPro"/>
</dbReference>
<gene>
    <name evidence="4" type="ORF">WJX81_005391</name>
</gene>
<dbReference type="PANTHER" id="PTHR24305">
    <property type="entry name" value="CYTOCHROME P450"/>
    <property type="match status" value="1"/>
</dbReference>
<dbReference type="PANTHER" id="PTHR24305:SF166">
    <property type="entry name" value="CYTOCHROME P450 12A4, MITOCHONDRIAL-RELATED"/>
    <property type="match status" value="1"/>
</dbReference>
<dbReference type="InterPro" id="IPR001128">
    <property type="entry name" value="Cyt_P450"/>
</dbReference>
<dbReference type="InterPro" id="IPR050121">
    <property type="entry name" value="Cytochrome_P450_monoxygenase"/>
</dbReference>
<protein>
    <recommendedName>
        <fullName evidence="6">Cytochrome P450</fullName>
    </recommendedName>
</protein>
<comment type="caution">
    <text evidence="4">The sequence shown here is derived from an EMBL/GenBank/DDBJ whole genome shotgun (WGS) entry which is preliminary data.</text>
</comment>
<keyword evidence="5" id="KW-1185">Reference proteome</keyword>
<proteinExistence type="inferred from homology"/>
<evidence type="ECO:0000256" key="2">
    <source>
        <dbReference type="PIRSR" id="PIRSR602401-1"/>
    </source>
</evidence>
<reference evidence="4 5" key="1">
    <citation type="journal article" date="2024" name="Nat. Commun.">
        <title>Phylogenomics reveals the evolutionary origins of lichenization in chlorophyte algae.</title>
        <authorList>
            <person name="Puginier C."/>
            <person name="Libourel C."/>
            <person name="Otte J."/>
            <person name="Skaloud P."/>
            <person name="Haon M."/>
            <person name="Grisel S."/>
            <person name="Petersen M."/>
            <person name="Berrin J.G."/>
            <person name="Delaux P.M."/>
            <person name="Dal Grande F."/>
            <person name="Keller J."/>
        </authorList>
    </citation>
    <scope>NUCLEOTIDE SEQUENCE [LARGE SCALE GENOMIC DNA]</scope>
    <source>
        <strain evidence="4 5">SAG 245.80</strain>
    </source>
</reference>
<dbReference type="InterPro" id="IPR002401">
    <property type="entry name" value="Cyt_P450_E_grp-I"/>
</dbReference>
<dbReference type="SUPFAM" id="SSF48264">
    <property type="entry name" value="Cytochrome P450"/>
    <property type="match status" value="1"/>
</dbReference>
<dbReference type="InterPro" id="IPR036396">
    <property type="entry name" value="Cyt_P450_sf"/>
</dbReference>
<dbReference type="Pfam" id="PF00067">
    <property type="entry name" value="p450"/>
    <property type="match status" value="2"/>
</dbReference>
<dbReference type="Gene3D" id="1.10.630.10">
    <property type="entry name" value="Cytochrome P450"/>
    <property type="match status" value="1"/>
</dbReference>
<evidence type="ECO:0000256" key="3">
    <source>
        <dbReference type="SAM" id="MobiDB-lite"/>
    </source>
</evidence>
<keyword evidence="2" id="KW-0408">Iron</keyword>
<sequence length="582" mass="63939">MDVSAEKMVWALLVLAVGAACWTASRWRRTKAPGSLKPFSAMPAPPQTFPFGNLPDLTKGKRLQFHLVLHNWALQLGPVFRYNVLGSWKVVVLDPAVLPAIIGRPGLPKSKMYKKFRELCAWSDDFLFTRLDVHDAHWKSSRKTLARAFSADEIRKKFGATTDAALELATKLSALPPGTAVEAQDAMHRVTMDVTLTAGFGIPSNAVALFGRPVPVLEALHYVYKQSSLRVTNPLVCLYERWLPFLPAARENRRRHFHLYKMYEDMYDQLEAKWPVAEDDNSMWGCLKRIEDPVTGKPLSRAQLVPEMAGIFLGALDTTGQTCAITLGLIAGHPEVQRRLAEELGTRGLLATPANPVPRRPEPEDLAALPYLEAVLRESLRLLPVSAVGMQRATAAPVTDLGGYAVPANTDVLAFVYGLQHSSKYWDAPEAFRPERWLTPAPASKARFNFPATNGKAEDGGAARSNLSNASRSGAEPRATKWMSAAADAQDGRKAAFLPFSGGPMDCLGQRLAMMEAPLILAILLGRFEAELDESMGGVEGMLARQCNTFTIAIDQGLHMKFKPRAGWLPEPAAHQGLRSKE</sequence>
<dbReference type="GO" id="GO:0016705">
    <property type="term" value="F:oxidoreductase activity, acting on paired donors, with incorporation or reduction of molecular oxygen"/>
    <property type="evidence" value="ECO:0007669"/>
    <property type="project" value="InterPro"/>
</dbReference>
<dbReference type="Proteomes" id="UP001445335">
    <property type="component" value="Unassembled WGS sequence"/>
</dbReference>
<feature type="compositionally biased region" description="Low complexity" evidence="3">
    <location>
        <begin position="462"/>
        <end position="474"/>
    </location>
</feature>
<dbReference type="PRINTS" id="PR00463">
    <property type="entry name" value="EP450I"/>
</dbReference>
<keyword evidence="2" id="KW-0479">Metal-binding</keyword>
<dbReference type="GO" id="GO:0004497">
    <property type="term" value="F:monooxygenase activity"/>
    <property type="evidence" value="ECO:0007669"/>
    <property type="project" value="InterPro"/>
</dbReference>
<evidence type="ECO:0000313" key="5">
    <source>
        <dbReference type="Proteomes" id="UP001445335"/>
    </source>
</evidence>
<feature type="binding site" description="axial binding residue" evidence="2">
    <location>
        <position position="507"/>
    </location>
    <ligand>
        <name>heme</name>
        <dbReference type="ChEBI" id="CHEBI:30413"/>
    </ligand>
    <ligandPart>
        <name>Fe</name>
        <dbReference type="ChEBI" id="CHEBI:18248"/>
    </ligandPart>
</feature>